<comment type="caution">
    <text evidence="3">The sequence shown here is derived from an EMBL/GenBank/DDBJ whole genome shotgun (WGS) entry which is preliminary data.</text>
</comment>
<feature type="compositionally biased region" description="Polar residues" evidence="1">
    <location>
        <begin position="127"/>
        <end position="144"/>
    </location>
</feature>
<accession>A0ABR3D9Q1</accession>
<name>A0ABR3D9Q1_NEUIN</name>
<organism evidence="3 4">
    <name type="scientific">Neurospora intermedia</name>
    <dbReference type="NCBI Taxonomy" id="5142"/>
    <lineage>
        <taxon>Eukaryota</taxon>
        <taxon>Fungi</taxon>
        <taxon>Dikarya</taxon>
        <taxon>Ascomycota</taxon>
        <taxon>Pezizomycotina</taxon>
        <taxon>Sordariomycetes</taxon>
        <taxon>Sordariomycetidae</taxon>
        <taxon>Sordariales</taxon>
        <taxon>Sordariaceae</taxon>
        <taxon>Neurospora</taxon>
    </lineage>
</organism>
<feature type="region of interest" description="Disordered" evidence="1">
    <location>
        <begin position="127"/>
        <end position="156"/>
    </location>
</feature>
<feature type="signal peptide" evidence="2">
    <location>
        <begin position="1"/>
        <end position="20"/>
    </location>
</feature>
<dbReference type="Proteomes" id="UP001451303">
    <property type="component" value="Unassembled WGS sequence"/>
</dbReference>
<evidence type="ECO:0000256" key="1">
    <source>
        <dbReference type="SAM" id="MobiDB-lite"/>
    </source>
</evidence>
<keyword evidence="4" id="KW-1185">Reference proteome</keyword>
<evidence type="ECO:0000313" key="3">
    <source>
        <dbReference type="EMBL" id="KAL0469421.1"/>
    </source>
</evidence>
<evidence type="ECO:0000256" key="2">
    <source>
        <dbReference type="SAM" id="SignalP"/>
    </source>
</evidence>
<dbReference type="EMBL" id="JAVLET010000005">
    <property type="protein sequence ID" value="KAL0469421.1"/>
    <property type="molecule type" value="Genomic_DNA"/>
</dbReference>
<dbReference type="PROSITE" id="PS51257">
    <property type="entry name" value="PROKAR_LIPOPROTEIN"/>
    <property type="match status" value="1"/>
</dbReference>
<reference evidence="3 4" key="1">
    <citation type="submission" date="2023-09" db="EMBL/GenBank/DDBJ databases">
        <title>Multi-omics analysis of a traditional fermented food reveals byproduct-associated fungal strains for waste-to-food upcycling.</title>
        <authorList>
            <consortium name="Lawrence Berkeley National Laboratory"/>
            <person name="Rekdal V.M."/>
            <person name="Villalobos-Escobedo J.M."/>
            <person name="Rodriguez-Valeron N."/>
            <person name="Garcia M.O."/>
            <person name="Vasquez D.P."/>
            <person name="Damayanti I."/>
            <person name="Sorensen P.M."/>
            <person name="Baidoo E.E."/>
            <person name="De Carvalho A.C."/>
            <person name="Riley R."/>
            <person name="Lipzen A."/>
            <person name="He G."/>
            <person name="Yan M."/>
            <person name="Haridas S."/>
            <person name="Daum C."/>
            <person name="Yoshinaga Y."/>
            <person name="Ng V."/>
            <person name="Grigoriev I.V."/>
            <person name="Munk R."/>
            <person name="Nuraida L."/>
            <person name="Wijaya C.H."/>
            <person name="Morales P.-C."/>
            <person name="Keasling J.D."/>
        </authorList>
    </citation>
    <scope>NUCLEOTIDE SEQUENCE [LARGE SCALE GENOMIC DNA]</scope>
    <source>
        <strain evidence="3 4">FGSC 2613</strain>
    </source>
</reference>
<protein>
    <submittedName>
        <fullName evidence="3">Uncharacterized protein</fullName>
    </submittedName>
</protein>
<evidence type="ECO:0000313" key="4">
    <source>
        <dbReference type="Proteomes" id="UP001451303"/>
    </source>
</evidence>
<keyword evidence="2" id="KW-0732">Signal</keyword>
<gene>
    <name evidence="3" type="ORF">QR685DRAFT_572421</name>
</gene>
<feature type="chain" id="PRO_5046819762" evidence="2">
    <location>
        <begin position="21"/>
        <end position="196"/>
    </location>
</feature>
<proteinExistence type="predicted"/>
<sequence length="196" mass="21307">MPGKTWYLIVMWLIACVVCGRRDLESGSRKQWEASGDGPAALTRIGGWVLYVTAQGTPASPLVTARSTAFGKEIRPISKQKRSGVKPFSMIPDILGTRPAGMVYLSSQFPVPGVKHEVTLKMGARLTTTDGTTPNAKHSASGNSLGDIEDERHSNKRTDEVITNGYSMGPSIPRQSGISFVNCSHDEKQRTRKEGF</sequence>